<dbReference type="InterPro" id="IPR036646">
    <property type="entry name" value="PGAM_B_sf"/>
</dbReference>
<proteinExistence type="predicted"/>
<evidence type="ECO:0000313" key="3">
    <source>
        <dbReference type="Proteomes" id="UP000235145"/>
    </source>
</evidence>
<evidence type="ECO:0000256" key="1">
    <source>
        <dbReference type="ARBA" id="ARBA00000370"/>
    </source>
</evidence>
<dbReference type="AlphaFoldDB" id="A0A9R1UKV2"/>
<dbReference type="InterPro" id="IPR005995">
    <property type="entry name" value="Pgm_bpd_ind"/>
</dbReference>
<dbReference type="Gene3D" id="3.40.1450.10">
    <property type="entry name" value="BPG-independent phosphoglycerate mutase, domain B"/>
    <property type="match status" value="1"/>
</dbReference>
<dbReference type="PANTHER" id="PTHR31637:SF7">
    <property type="entry name" value="2,3-BISPHOSPHOGLYCERATE-INDEPENDENT PHOSPHOGLYCERATE MUTASE 1"/>
    <property type="match status" value="1"/>
</dbReference>
<dbReference type="GO" id="GO:0006007">
    <property type="term" value="P:glucose catabolic process"/>
    <property type="evidence" value="ECO:0007669"/>
    <property type="project" value="InterPro"/>
</dbReference>
<dbReference type="Proteomes" id="UP000235145">
    <property type="component" value="Unassembled WGS sequence"/>
</dbReference>
<keyword evidence="3" id="KW-1185">Reference proteome</keyword>
<dbReference type="SUPFAM" id="SSF64158">
    <property type="entry name" value="2,3-Bisphosphoglycerate-independent phosphoglycerate mutase, substrate-binding domain"/>
    <property type="match status" value="1"/>
</dbReference>
<dbReference type="GO" id="GO:0004619">
    <property type="term" value="F:phosphoglycerate mutase activity"/>
    <property type="evidence" value="ECO:0007669"/>
    <property type="project" value="UniProtKB-EC"/>
</dbReference>
<comment type="catalytic activity">
    <reaction evidence="1">
        <text>(2R)-2-phosphoglycerate = (2R)-3-phosphoglycerate</text>
        <dbReference type="Rhea" id="RHEA:15901"/>
        <dbReference type="ChEBI" id="CHEBI:58272"/>
        <dbReference type="ChEBI" id="CHEBI:58289"/>
        <dbReference type="EC" id="5.4.2.12"/>
    </reaction>
</comment>
<reference evidence="2 3" key="1">
    <citation type="journal article" date="2017" name="Nat. Commun.">
        <title>Genome assembly with in vitro proximity ligation data and whole-genome triplication in lettuce.</title>
        <authorList>
            <person name="Reyes-Chin-Wo S."/>
            <person name="Wang Z."/>
            <person name="Yang X."/>
            <person name="Kozik A."/>
            <person name="Arikit S."/>
            <person name="Song C."/>
            <person name="Xia L."/>
            <person name="Froenicke L."/>
            <person name="Lavelle D.O."/>
            <person name="Truco M.J."/>
            <person name="Xia R."/>
            <person name="Zhu S."/>
            <person name="Xu C."/>
            <person name="Xu H."/>
            <person name="Xu X."/>
            <person name="Cox K."/>
            <person name="Korf I."/>
            <person name="Meyers B.C."/>
            <person name="Michelmore R.W."/>
        </authorList>
    </citation>
    <scope>NUCLEOTIDE SEQUENCE [LARGE SCALE GENOMIC DNA]</scope>
    <source>
        <strain evidence="3">cv. Salinas</strain>
        <tissue evidence="2">Seedlings</tissue>
    </source>
</reference>
<comment type="caution">
    <text evidence="2">The sequence shown here is derived from an EMBL/GenBank/DDBJ whole genome shotgun (WGS) entry which is preliminary data.</text>
</comment>
<name>A0A9R1UKV2_LACSA</name>
<organism evidence="2 3">
    <name type="scientific">Lactuca sativa</name>
    <name type="common">Garden lettuce</name>
    <dbReference type="NCBI Taxonomy" id="4236"/>
    <lineage>
        <taxon>Eukaryota</taxon>
        <taxon>Viridiplantae</taxon>
        <taxon>Streptophyta</taxon>
        <taxon>Embryophyta</taxon>
        <taxon>Tracheophyta</taxon>
        <taxon>Spermatophyta</taxon>
        <taxon>Magnoliopsida</taxon>
        <taxon>eudicotyledons</taxon>
        <taxon>Gunneridae</taxon>
        <taxon>Pentapetalae</taxon>
        <taxon>asterids</taxon>
        <taxon>campanulids</taxon>
        <taxon>Asterales</taxon>
        <taxon>Asteraceae</taxon>
        <taxon>Cichorioideae</taxon>
        <taxon>Cichorieae</taxon>
        <taxon>Lactucinae</taxon>
        <taxon>Lactuca</taxon>
    </lineage>
</organism>
<sequence length="89" mass="10352">MLFELSSSHVSIFCSSEGIHGPKDTIYEKGVFKIKLQISKDRMTMLAQALEYEKFDKFDRVRVLKIRYACMLQYDGELKLPNDYLVSPP</sequence>
<dbReference type="GO" id="GO:0005737">
    <property type="term" value="C:cytoplasm"/>
    <property type="evidence" value="ECO:0007669"/>
    <property type="project" value="InterPro"/>
</dbReference>
<protein>
    <submittedName>
        <fullName evidence="2">Uncharacterized protein</fullName>
    </submittedName>
</protein>
<gene>
    <name evidence="2" type="ORF">LSAT_V11C800447170</name>
</gene>
<dbReference type="EMBL" id="NBSK02000008">
    <property type="protein sequence ID" value="KAJ0189196.1"/>
    <property type="molecule type" value="Genomic_DNA"/>
</dbReference>
<accession>A0A9R1UKV2</accession>
<evidence type="ECO:0000313" key="2">
    <source>
        <dbReference type="EMBL" id="KAJ0189196.1"/>
    </source>
</evidence>
<dbReference type="PANTHER" id="PTHR31637">
    <property type="entry name" value="2,3-BISPHOSPHOGLYCERATE-INDEPENDENT PHOSPHOGLYCERATE MUTASE"/>
    <property type="match status" value="1"/>
</dbReference>